<dbReference type="GO" id="GO:0032259">
    <property type="term" value="P:methylation"/>
    <property type="evidence" value="ECO:0007669"/>
    <property type="project" value="UniProtKB-KW"/>
</dbReference>
<dbReference type="InterPro" id="IPR029063">
    <property type="entry name" value="SAM-dependent_MTases_sf"/>
</dbReference>
<reference evidence="1" key="1">
    <citation type="submission" date="2024-05" db="EMBL/GenBank/DDBJ databases">
        <authorList>
            <person name="Cai S.Y."/>
            <person name="Jin L.M."/>
            <person name="Li H.R."/>
        </authorList>
    </citation>
    <scope>NUCLEOTIDE SEQUENCE</scope>
    <source>
        <strain evidence="1">A5-74</strain>
    </source>
</reference>
<dbReference type="EMBL" id="CP159218">
    <property type="protein sequence ID" value="XCG64693.1"/>
    <property type="molecule type" value="Genomic_DNA"/>
</dbReference>
<keyword evidence="1" id="KW-0489">Methyltransferase</keyword>
<name>A0AAU8DSR9_9ACTN</name>
<gene>
    <name evidence="1" type="ORF">ABLG96_05055</name>
</gene>
<keyword evidence="1" id="KW-0808">Transferase</keyword>
<dbReference type="AlphaFoldDB" id="A0AAU8DSR9"/>
<protein>
    <submittedName>
        <fullName evidence="1">Methyltransferase domain-containing protein</fullName>
    </submittedName>
</protein>
<evidence type="ECO:0000313" key="1">
    <source>
        <dbReference type="EMBL" id="XCG64693.1"/>
    </source>
</evidence>
<dbReference type="SUPFAM" id="SSF53335">
    <property type="entry name" value="S-adenosyl-L-methionine-dependent methyltransferases"/>
    <property type="match status" value="1"/>
</dbReference>
<dbReference type="CDD" id="cd02440">
    <property type="entry name" value="AdoMet_MTases"/>
    <property type="match status" value="1"/>
</dbReference>
<organism evidence="1">
    <name type="scientific">Nakamurella sp. A5-74</name>
    <dbReference type="NCBI Taxonomy" id="3158264"/>
    <lineage>
        <taxon>Bacteria</taxon>
        <taxon>Bacillati</taxon>
        <taxon>Actinomycetota</taxon>
        <taxon>Actinomycetes</taxon>
        <taxon>Nakamurellales</taxon>
        <taxon>Nakamurellaceae</taxon>
        <taxon>Nakamurella</taxon>
    </lineage>
</organism>
<sequence>MTIRPNDPDPAVLDGRNIRASAFEPAQRQLAAQLQGLFDPRPTTRRTLTVNAGYSPLPTVLTDHGFAVEGADLCAAAIEEAQTRYPSIEQQLIDRPEHLPYSDNSFDLVWCIDTVEHADHPEALISELARVTSTGGRIVLDTLNNTFLSRLVYLRLFQQVPGTKIMPAHRYRADRFRTPDQLSGLCRAAGLDVERIVGYEPASAGTLITSLLARRRGRITDRELAANAGFRLSGSGHPPPVTYYVVSRKHGERSGAG</sequence>
<proteinExistence type="predicted"/>
<dbReference type="GO" id="GO:0008168">
    <property type="term" value="F:methyltransferase activity"/>
    <property type="evidence" value="ECO:0007669"/>
    <property type="project" value="UniProtKB-KW"/>
</dbReference>
<accession>A0AAU8DSR9</accession>
<dbReference type="Pfam" id="PF13489">
    <property type="entry name" value="Methyltransf_23"/>
    <property type="match status" value="1"/>
</dbReference>
<dbReference type="Gene3D" id="3.40.50.150">
    <property type="entry name" value="Vaccinia Virus protein VP39"/>
    <property type="match status" value="1"/>
</dbReference>
<dbReference type="RefSeq" id="WP_353650306.1">
    <property type="nucleotide sequence ID" value="NZ_CP159218.1"/>
</dbReference>